<proteinExistence type="predicted"/>
<keyword evidence="2" id="KW-1185">Reference proteome</keyword>
<evidence type="ECO:0000313" key="1">
    <source>
        <dbReference type="EMBL" id="KAJ9654772.1"/>
    </source>
</evidence>
<accession>A0ACC3A3N3</accession>
<gene>
    <name evidence="1" type="ORF">H2198_006211</name>
</gene>
<evidence type="ECO:0000313" key="2">
    <source>
        <dbReference type="Proteomes" id="UP001172386"/>
    </source>
</evidence>
<dbReference type="Proteomes" id="UP001172386">
    <property type="component" value="Unassembled WGS sequence"/>
</dbReference>
<protein>
    <submittedName>
        <fullName evidence="1">Uncharacterized protein</fullName>
    </submittedName>
</protein>
<sequence length="1023" mass="112615">MLSQFDNDNNNRMRRSKSATSVKERRKHPLTLQPLDPDNARLQAVIAAHRAMDRSQGSASIHLYRSDSLASGHTAGYQQPQTSSSCSPAAQLRRRRSLLQATTPVLAASLPLPSSENIPRGGTSAHSHIALVADFGEPFEGEPSSFRPSSSPLSHTKTLRPAASANELDAAGLRVRIKRSLEVLRPARRFTSPARSPYKIQPRPESVELARSQYLEGEIARHLLPKSLSFLAKDKQPKREFRSSLRSSDSNEIKESFGTASSALDKARSISSSLRSRFKKTFTRPAASLPPQQLDASRVHFGDGAFSDGGNGGFDNYGIDHITDSRRNSLYNSSAEDQNNAEDFQQFSKISHVNRSSGSLTSNSNSRVTSWTNSTNTSSIRELPLERKRLSVIQEDGSPYQPSCSAGTHLGGVAVFRKPLAGALPDNQRLYSALTKRMNQESVEIERLATITQHGTDDAEEPKTSSDTRPSIRKVRSESIVGISLPGSEHEELSFDKNAWDEKPSLTPQTLQENIKRRKEKLQEQEAQSKFFPHSGEGRSATKSPFRKHLDTLKNRSVDDMGSQHVYGGENGHSAMPKHPRFALSSESVYSTMTNGGVNPDYHRRDFSNISMTVVDKLPGEQGHVTTYPPARITNVQTENSARQDLEAHTRYQLTPVKQPEACPAESYPKMCQSKGSTHFRENAQIETEHTSSLPWRVFDGLANRTFGATRKASPCDENQGSRSPILLSRLPDQLSVAKKRFPLLNVKQVTRNNTPVPSRSSSFTRSQSGLLQQTASAEKRHDKSPNEHQNSLTASLRKISPRNVAHLLKGSKSMPVTTSHKQQHQKENRPGSSGSQEAASTPGPAYLAVRSGNSVSRTSHDNSVEEGESPTNMIKATLSARLSRPFNMDTPELNRPFDSMYLGKREVGLTDTTGGRLSVAHKPLDVRGPQGYGGLGPSPFETPRRDEEETALPHIPTPEEETKKQGAVKNDLRLKTGSKRMVSNFLKSRRLGRASDKENQRSSESNGGMGHSTPSASSPLFV</sequence>
<organism evidence="1 2">
    <name type="scientific">Neophaeococcomyces mojaviensis</name>
    <dbReference type="NCBI Taxonomy" id="3383035"/>
    <lineage>
        <taxon>Eukaryota</taxon>
        <taxon>Fungi</taxon>
        <taxon>Dikarya</taxon>
        <taxon>Ascomycota</taxon>
        <taxon>Pezizomycotina</taxon>
        <taxon>Eurotiomycetes</taxon>
        <taxon>Chaetothyriomycetidae</taxon>
        <taxon>Chaetothyriales</taxon>
        <taxon>Chaetothyriales incertae sedis</taxon>
        <taxon>Neophaeococcomyces</taxon>
    </lineage>
</organism>
<dbReference type="EMBL" id="JAPDRQ010000112">
    <property type="protein sequence ID" value="KAJ9654772.1"/>
    <property type="molecule type" value="Genomic_DNA"/>
</dbReference>
<name>A0ACC3A3N3_9EURO</name>
<reference evidence="1" key="1">
    <citation type="submission" date="2022-10" db="EMBL/GenBank/DDBJ databases">
        <title>Culturing micro-colonial fungi from biological soil crusts in the Mojave desert and describing Neophaeococcomyces mojavensis, and introducing the new genera and species Taxawa tesnikishii.</title>
        <authorList>
            <person name="Kurbessoian T."/>
            <person name="Stajich J.E."/>
        </authorList>
    </citation>
    <scope>NUCLEOTIDE SEQUENCE</scope>
    <source>
        <strain evidence="1">JES_112</strain>
    </source>
</reference>
<comment type="caution">
    <text evidence="1">The sequence shown here is derived from an EMBL/GenBank/DDBJ whole genome shotgun (WGS) entry which is preliminary data.</text>
</comment>